<dbReference type="Proteomes" id="UP001556367">
    <property type="component" value="Unassembled WGS sequence"/>
</dbReference>
<accession>A0ABR3ISE1</accession>
<evidence type="ECO:0000256" key="1">
    <source>
        <dbReference type="SAM" id="SignalP"/>
    </source>
</evidence>
<protein>
    <submittedName>
        <fullName evidence="2">Uncharacterized protein</fullName>
    </submittedName>
</protein>
<evidence type="ECO:0000313" key="3">
    <source>
        <dbReference type="Proteomes" id="UP001556367"/>
    </source>
</evidence>
<evidence type="ECO:0000313" key="2">
    <source>
        <dbReference type="EMBL" id="KAL0946179.1"/>
    </source>
</evidence>
<keyword evidence="3" id="KW-1185">Reference proteome</keyword>
<feature type="chain" id="PRO_5046505941" evidence="1">
    <location>
        <begin position="23"/>
        <end position="303"/>
    </location>
</feature>
<dbReference type="Gene3D" id="3.40.390.10">
    <property type="entry name" value="Collagenase (Catalytic Domain)"/>
    <property type="match status" value="1"/>
</dbReference>
<comment type="caution">
    <text evidence="2">The sequence shown here is derived from an EMBL/GenBank/DDBJ whole genome shotgun (WGS) entry which is preliminary data.</text>
</comment>
<keyword evidence="1" id="KW-0732">Signal</keyword>
<feature type="signal peptide" evidence="1">
    <location>
        <begin position="1"/>
        <end position="22"/>
    </location>
</feature>
<gene>
    <name evidence="2" type="ORF">HGRIS_012441</name>
</gene>
<organism evidence="2 3">
    <name type="scientific">Hohenbuehelia grisea</name>
    <dbReference type="NCBI Taxonomy" id="104357"/>
    <lineage>
        <taxon>Eukaryota</taxon>
        <taxon>Fungi</taxon>
        <taxon>Dikarya</taxon>
        <taxon>Basidiomycota</taxon>
        <taxon>Agaricomycotina</taxon>
        <taxon>Agaricomycetes</taxon>
        <taxon>Agaricomycetidae</taxon>
        <taxon>Agaricales</taxon>
        <taxon>Pleurotineae</taxon>
        <taxon>Pleurotaceae</taxon>
        <taxon>Hohenbuehelia</taxon>
    </lineage>
</organism>
<dbReference type="InterPro" id="IPR024079">
    <property type="entry name" value="MetalloPept_cat_dom_sf"/>
</dbReference>
<reference evidence="3" key="1">
    <citation type="submission" date="2024-06" db="EMBL/GenBank/DDBJ databases">
        <title>Multi-omics analyses provide insights into the biosynthesis of the anticancer antibiotic pleurotin in Hohenbuehelia grisea.</title>
        <authorList>
            <person name="Weaver J.A."/>
            <person name="Alberti F."/>
        </authorList>
    </citation>
    <scope>NUCLEOTIDE SEQUENCE [LARGE SCALE GENOMIC DNA]</scope>
    <source>
        <strain evidence="3">T-177</strain>
    </source>
</reference>
<name>A0ABR3ISE1_9AGAR</name>
<proteinExistence type="predicted"/>
<dbReference type="EMBL" id="JASNQZ010000015">
    <property type="protein sequence ID" value="KAL0946179.1"/>
    <property type="molecule type" value="Genomic_DNA"/>
</dbReference>
<sequence length="303" mass="33140">MAAFALIKVAILLALSLPIVSGLTIYVLESHPGTTEQEACSAADIKKIEEMVDSALKMADETVKALANPDVAKSSAFLSLFGSKAKPADIAAQHYTPILRVLKKPSPIRDLKSIGEHDLVFTCPVEKYEKKAAKVGGVYASTRNWDVAAKKLNLIRIMPLALEADSTIDAVAKEFQAKKTFKEPVPLPFTLIHEAQHSTPIVGVHRVGDQEVGGKKMYGLNQIRNILPEDLKVKNAQNFAWFAMLAVSHSDLLTDDCKGSPAAISRDLSSQEGRLLKFKKRYAAVCKQWPSDDLAAKFKDEVE</sequence>